<keyword evidence="4" id="KW-1185">Reference proteome</keyword>
<sequence length="115" mass="11841">MTRVAARPRSWAVALWALFVAASATVAALPDDPGTIPGAWLAILAVLGVLAFRGSRTAYAVLVALNGVLLATVLLLAAPLPPTLWGFYALVAAALTALVGIPLLVRSRSAVQQLT</sequence>
<feature type="signal peptide" evidence="2">
    <location>
        <begin position="1"/>
        <end position="27"/>
    </location>
</feature>
<evidence type="ECO:0000256" key="1">
    <source>
        <dbReference type="SAM" id="Phobius"/>
    </source>
</evidence>
<organism evidence="3 4">
    <name type="scientific">Blastococcus aurantiacus</name>
    <dbReference type="NCBI Taxonomy" id="1550231"/>
    <lineage>
        <taxon>Bacteria</taxon>
        <taxon>Bacillati</taxon>
        <taxon>Actinomycetota</taxon>
        <taxon>Actinomycetes</taxon>
        <taxon>Geodermatophilales</taxon>
        <taxon>Geodermatophilaceae</taxon>
        <taxon>Blastococcus</taxon>
    </lineage>
</organism>
<evidence type="ECO:0008006" key="5">
    <source>
        <dbReference type="Google" id="ProtNLM"/>
    </source>
</evidence>
<name>A0A1G7N090_9ACTN</name>
<evidence type="ECO:0000313" key="3">
    <source>
        <dbReference type="EMBL" id="SDF67468.1"/>
    </source>
</evidence>
<protein>
    <recommendedName>
        <fullName evidence="5">MYXO-CTERM domain-containing protein</fullName>
    </recommendedName>
</protein>
<evidence type="ECO:0000313" key="4">
    <source>
        <dbReference type="Proteomes" id="UP000199406"/>
    </source>
</evidence>
<feature type="chain" id="PRO_5038988771" description="MYXO-CTERM domain-containing protein" evidence="2">
    <location>
        <begin position="28"/>
        <end position="115"/>
    </location>
</feature>
<feature type="transmembrane region" description="Helical" evidence="1">
    <location>
        <begin position="59"/>
        <end position="78"/>
    </location>
</feature>
<dbReference type="STRING" id="1550231.SAMN05660662_3026"/>
<proteinExistence type="predicted"/>
<gene>
    <name evidence="3" type="ORF">SAMN05660662_3026</name>
</gene>
<feature type="transmembrane region" description="Helical" evidence="1">
    <location>
        <begin position="34"/>
        <end position="52"/>
    </location>
</feature>
<accession>A0A1G7N090</accession>
<keyword evidence="1" id="KW-0472">Membrane</keyword>
<dbReference type="RefSeq" id="WP_143030407.1">
    <property type="nucleotide sequence ID" value="NZ_FNBT01000005.1"/>
</dbReference>
<feature type="transmembrane region" description="Helical" evidence="1">
    <location>
        <begin position="84"/>
        <end position="105"/>
    </location>
</feature>
<keyword evidence="1" id="KW-1133">Transmembrane helix</keyword>
<reference evidence="4" key="1">
    <citation type="submission" date="2016-10" db="EMBL/GenBank/DDBJ databases">
        <authorList>
            <person name="Varghese N."/>
            <person name="Submissions S."/>
        </authorList>
    </citation>
    <scope>NUCLEOTIDE SEQUENCE [LARGE SCALE GENOMIC DNA]</scope>
    <source>
        <strain evidence="4">DSM 44268</strain>
    </source>
</reference>
<keyword evidence="1" id="KW-0812">Transmembrane</keyword>
<dbReference type="Proteomes" id="UP000199406">
    <property type="component" value="Unassembled WGS sequence"/>
</dbReference>
<keyword evidence="2" id="KW-0732">Signal</keyword>
<evidence type="ECO:0000256" key="2">
    <source>
        <dbReference type="SAM" id="SignalP"/>
    </source>
</evidence>
<dbReference type="AlphaFoldDB" id="A0A1G7N090"/>
<dbReference type="EMBL" id="FNBT01000005">
    <property type="protein sequence ID" value="SDF67468.1"/>
    <property type="molecule type" value="Genomic_DNA"/>
</dbReference>